<dbReference type="OrthoDB" id="9810174at2"/>
<protein>
    <submittedName>
        <fullName evidence="2">Phage tail protein</fullName>
    </submittedName>
</protein>
<dbReference type="SUPFAM" id="SSF88874">
    <property type="entry name" value="Receptor-binding domain of short tail fibre protein gp12"/>
    <property type="match status" value="1"/>
</dbReference>
<dbReference type="InterPro" id="IPR011083">
    <property type="entry name" value="Phage_tail_collar_dom"/>
</dbReference>
<organism evidence="2 3">
    <name type="scientific">Azospirillum thermophilum</name>
    <dbReference type="NCBI Taxonomy" id="2202148"/>
    <lineage>
        <taxon>Bacteria</taxon>
        <taxon>Pseudomonadati</taxon>
        <taxon>Pseudomonadota</taxon>
        <taxon>Alphaproteobacteria</taxon>
        <taxon>Rhodospirillales</taxon>
        <taxon>Azospirillaceae</taxon>
        <taxon>Azospirillum</taxon>
    </lineage>
</organism>
<dbReference type="RefSeq" id="WP_109330545.1">
    <property type="nucleotide sequence ID" value="NZ_CP029354.1"/>
</dbReference>
<evidence type="ECO:0000313" key="3">
    <source>
        <dbReference type="Proteomes" id="UP000245629"/>
    </source>
</evidence>
<dbReference type="Proteomes" id="UP000245629">
    <property type="component" value="Chromosome 3"/>
</dbReference>
<name>A0A2S2CVC0_9PROT</name>
<evidence type="ECO:0000259" key="1">
    <source>
        <dbReference type="Pfam" id="PF07484"/>
    </source>
</evidence>
<evidence type="ECO:0000313" key="2">
    <source>
        <dbReference type="EMBL" id="AWK88355.1"/>
    </source>
</evidence>
<reference evidence="3" key="1">
    <citation type="submission" date="2018-05" db="EMBL/GenBank/DDBJ databases">
        <title>Azospirillum thermophila sp. nov., a novel isolated from hot spring.</title>
        <authorList>
            <person name="Zhao Z."/>
        </authorList>
    </citation>
    <scope>NUCLEOTIDE SEQUENCE [LARGE SCALE GENOMIC DNA]</scope>
    <source>
        <strain evidence="3">CFH 70021</strain>
    </source>
</reference>
<dbReference type="Gene3D" id="3.90.1340.10">
    <property type="entry name" value="Phage tail collar domain"/>
    <property type="match status" value="1"/>
</dbReference>
<dbReference type="EMBL" id="CP029354">
    <property type="protein sequence ID" value="AWK88355.1"/>
    <property type="molecule type" value="Genomic_DNA"/>
</dbReference>
<dbReference type="InterPro" id="IPR037053">
    <property type="entry name" value="Phage_tail_collar_dom_sf"/>
</dbReference>
<sequence length="183" mass="19152">MDSYIGEIKIWPIPRCPSGWNFCDGSLLNIQGNEALYSVLGTRYGGNGTTTFGLPDLRGRVPVHMGTGPGTNGALTPTPRVIGQTGGSTTVTLTEAQMPTHEHQVFASTNAATTNTPGNTLVLGTSATTISPYMKEAAVGTDFTFNATSLTSSGGSQPHNNLMPSRTLNYIICVSGGTYPVRP</sequence>
<feature type="domain" description="Phage tail collar" evidence="1">
    <location>
        <begin position="6"/>
        <end position="62"/>
    </location>
</feature>
<dbReference type="Pfam" id="PF07484">
    <property type="entry name" value="Collar"/>
    <property type="match status" value="1"/>
</dbReference>
<dbReference type="KEGG" id="azz:DEW08_19900"/>
<keyword evidence="3" id="KW-1185">Reference proteome</keyword>
<dbReference type="AlphaFoldDB" id="A0A2S2CVC0"/>
<proteinExistence type="predicted"/>
<gene>
    <name evidence="2" type="ORF">DEW08_19900</name>
</gene>
<accession>A0A2S2CVC0</accession>